<dbReference type="InterPro" id="IPR036514">
    <property type="entry name" value="SGNH_hydro_sf"/>
</dbReference>
<evidence type="ECO:0000313" key="4">
    <source>
        <dbReference type="Proteomes" id="UP001174677"/>
    </source>
</evidence>
<dbReference type="Proteomes" id="UP001174677">
    <property type="component" value="Chromosome 2"/>
</dbReference>
<keyword evidence="2" id="KW-0325">Glycoprotein</keyword>
<name>A0ABQ9N7P9_HEVBR</name>
<evidence type="ECO:0000256" key="1">
    <source>
        <dbReference type="ARBA" id="ARBA00008668"/>
    </source>
</evidence>
<protein>
    <recommendedName>
        <fullName evidence="5">GDSL esterase/lipase</fullName>
    </recommendedName>
</protein>
<dbReference type="EMBL" id="JARPOI010000002">
    <property type="protein sequence ID" value="KAJ9188264.1"/>
    <property type="molecule type" value="Genomic_DNA"/>
</dbReference>
<evidence type="ECO:0000313" key="3">
    <source>
        <dbReference type="EMBL" id="KAJ9188264.1"/>
    </source>
</evidence>
<dbReference type="InterPro" id="IPR001087">
    <property type="entry name" value="GDSL"/>
</dbReference>
<comment type="similarity">
    <text evidence="1">Belongs to the 'GDSL' lipolytic enzyme family.</text>
</comment>
<proteinExistence type="inferred from homology"/>
<dbReference type="Gene3D" id="3.40.50.1110">
    <property type="entry name" value="SGNH hydrolase"/>
    <property type="match status" value="1"/>
</dbReference>
<dbReference type="PANTHER" id="PTHR22835">
    <property type="entry name" value="ZINC FINGER FYVE DOMAIN CONTAINING PROTEIN"/>
    <property type="match status" value="1"/>
</dbReference>
<accession>A0ABQ9N7P9</accession>
<comment type="caution">
    <text evidence="3">The sequence shown here is derived from an EMBL/GenBank/DDBJ whole genome shotgun (WGS) entry which is preliminary data.</text>
</comment>
<dbReference type="Pfam" id="PF00657">
    <property type="entry name" value="Lipase_GDSL"/>
    <property type="match status" value="1"/>
</dbReference>
<keyword evidence="4" id="KW-1185">Reference proteome</keyword>
<gene>
    <name evidence="3" type="ORF">P3X46_003636</name>
</gene>
<sequence>MCENEAIFNVGDSNSDTGGFWAAFPAQFGPFGLTYYKTPTDGASDDRQSPYLQSIGSDYRHWANYATLPSTVVVPNTSLFDQYLPQVLGQIELNALGGHTFLVLNLASVGCYPSLLVGLPHNSSDIDALGCPISYNSAVVEYTRKELPNASLIYVDIYAFLAKLFQHPTYHMLVMNPTTMYWDVIHATEAANKFITMAILNGSYSDPPFSLHHCSLHPIDESRN</sequence>
<evidence type="ECO:0000256" key="2">
    <source>
        <dbReference type="ARBA" id="ARBA00023180"/>
    </source>
</evidence>
<organism evidence="3 4">
    <name type="scientific">Hevea brasiliensis</name>
    <name type="common">Para rubber tree</name>
    <name type="synonym">Siphonia brasiliensis</name>
    <dbReference type="NCBI Taxonomy" id="3981"/>
    <lineage>
        <taxon>Eukaryota</taxon>
        <taxon>Viridiplantae</taxon>
        <taxon>Streptophyta</taxon>
        <taxon>Embryophyta</taxon>
        <taxon>Tracheophyta</taxon>
        <taxon>Spermatophyta</taxon>
        <taxon>Magnoliopsida</taxon>
        <taxon>eudicotyledons</taxon>
        <taxon>Gunneridae</taxon>
        <taxon>Pentapetalae</taxon>
        <taxon>rosids</taxon>
        <taxon>fabids</taxon>
        <taxon>Malpighiales</taxon>
        <taxon>Euphorbiaceae</taxon>
        <taxon>Crotonoideae</taxon>
        <taxon>Micrandreae</taxon>
        <taxon>Hevea</taxon>
    </lineage>
</organism>
<dbReference type="PANTHER" id="PTHR22835:SF476">
    <property type="entry name" value="OS06G0160200 PROTEIN"/>
    <property type="match status" value="1"/>
</dbReference>
<reference evidence="3" key="1">
    <citation type="journal article" date="2023" name="Plant Biotechnol. J.">
        <title>Chromosome-level wild Hevea brasiliensis genome provides new tools for genomic-assisted breeding and valuable loci to elevate rubber yield.</title>
        <authorList>
            <person name="Cheng H."/>
            <person name="Song X."/>
            <person name="Hu Y."/>
            <person name="Wu T."/>
            <person name="Yang Q."/>
            <person name="An Z."/>
            <person name="Feng S."/>
            <person name="Deng Z."/>
            <person name="Wu W."/>
            <person name="Zeng X."/>
            <person name="Tu M."/>
            <person name="Wang X."/>
            <person name="Huang H."/>
        </authorList>
    </citation>
    <scope>NUCLEOTIDE SEQUENCE</scope>
    <source>
        <strain evidence="3">MT/VB/25A 57/8</strain>
    </source>
</reference>
<evidence type="ECO:0008006" key="5">
    <source>
        <dbReference type="Google" id="ProtNLM"/>
    </source>
</evidence>